<feature type="compositionally biased region" description="Low complexity" evidence="1">
    <location>
        <begin position="272"/>
        <end position="291"/>
    </location>
</feature>
<evidence type="ECO:0000256" key="1">
    <source>
        <dbReference type="SAM" id="MobiDB-lite"/>
    </source>
</evidence>
<feature type="compositionally biased region" description="Basic and acidic residues" evidence="1">
    <location>
        <begin position="294"/>
        <end position="308"/>
    </location>
</feature>
<organism evidence="2 3">
    <name type="scientific">Monilinia vaccinii-corymbosi</name>
    <dbReference type="NCBI Taxonomy" id="61207"/>
    <lineage>
        <taxon>Eukaryota</taxon>
        <taxon>Fungi</taxon>
        <taxon>Dikarya</taxon>
        <taxon>Ascomycota</taxon>
        <taxon>Pezizomycotina</taxon>
        <taxon>Leotiomycetes</taxon>
        <taxon>Helotiales</taxon>
        <taxon>Sclerotiniaceae</taxon>
        <taxon>Monilinia</taxon>
    </lineage>
</organism>
<feature type="compositionally biased region" description="Polar residues" evidence="1">
    <location>
        <begin position="15"/>
        <end position="25"/>
    </location>
</feature>
<dbReference type="Proteomes" id="UP000672032">
    <property type="component" value="Chromosome 3"/>
</dbReference>
<feature type="compositionally biased region" description="Pro residues" evidence="1">
    <location>
        <begin position="262"/>
        <end position="271"/>
    </location>
</feature>
<feature type="region of interest" description="Disordered" evidence="1">
    <location>
        <begin position="181"/>
        <end position="341"/>
    </location>
</feature>
<evidence type="ECO:0000313" key="2">
    <source>
        <dbReference type="EMBL" id="QSZ32940.1"/>
    </source>
</evidence>
<gene>
    <name evidence="2" type="ORF">DSL72_002523</name>
</gene>
<feature type="compositionally biased region" description="Basic and acidic residues" evidence="1">
    <location>
        <begin position="194"/>
        <end position="209"/>
    </location>
</feature>
<dbReference type="AlphaFoldDB" id="A0A8A3PCW4"/>
<accession>A0A8A3PCW4</accession>
<feature type="compositionally biased region" description="Polar residues" evidence="1">
    <location>
        <begin position="66"/>
        <end position="76"/>
    </location>
</feature>
<name>A0A8A3PCW4_9HELO</name>
<keyword evidence="3" id="KW-1185">Reference proteome</keyword>
<feature type="region of interest" description="Disordered" evidence="1">
    <location>
        <begin position="1"/>
        <end position="165"/>
    </location>
</feature>
<proteinExistence type="predicted"/>
<dbReference type="EMBL" id="CP063407">
    <property type="protein sequence ID" value="QSZ32940.1"/>
    <property type="molecule type" value="Genomic_DNA"/>
</dbReference>
<protein>
    <submittedName>
        <fullName evidence="2">Uncharacterized protein</fullName>
    </submittedName>
</protein>
<evidence type="ECO:0000313" key="3">
    <source>
        <dbReference type="Proteomes" id="UP000672032"/>
    </source>
</evidence>
<sequence>MAHSPSFRWHETVSPPESQSRTPRPSNAPHFRSQTGHISEWDEETHSNSSSDLSQPEPHPPGKSVPSHNAKPTWNSVPHPWPSQATFPDEARTPNPSHPPARPEDRDYSAPWDPDMQTPPPLGTAGSRPHASGRETPNHEFTTTWTPIKHHLSSPTHSRTLHPSELPLRRHDLIYSAAWDSNEATPSVRIPATHLDDFSGARGSREPRRSSGAASAEDQGCAYQQGGEEDDGPTSPDPGARDSTDDTYPSGQRGRSTRDPLRTPPNPPSPSPTNRSRTPSSESPCPSSSESLPDDDRRPAQRATDKLWGRMYARGDAAMQEDRGLMSKGPGDIEERKLGPR</sequence>
<feature type="compositionally biased region" description="Basic and acidic residues" evidence="1">
    <location>
        <begin position="320"/>
        <end position="341"/>
    </location>
</feature>
<reference evidence="2" key="1">
    <citation type="submission" date="2020-10" db="EMBL/GenBank/DDBJ databases">
        <title>Genome Sequence of Monilinia vaccinii-corymbosi Sheds Light on Mummy Berry Disease Infection of Blueberry and Mating Type.</title>
        <authorList>
            <person name="Yow A.G."/>
            <person name="Zhang Y."/>
            <person name="Bansal K."/>
            <person name="Eacker S.M."/>
            <person name="Sullivan S."/>
            <person name="Liachko I."/>
            <person name="Cubeta M.A."/>
            <person name="Rollins J.A."/>
            <person name="Ashrafi H."/>
        </authorList>
    </citation>
    <scope>NUCLEOTIDE SEQUENCE</scope>
    <source>
        <strain evidence="2">RL-1</strain>
    </source>
</reference>